<dbReference type="GO" id="GO:0030246">
    <property type="term" value="F:carbohydrate binding"/>
    <property type="evidence" value="ECO:0007669"/>
    <property type="project" value="InterPro"/>
</dbReference>
<evidence type="ECO:0000313" key="5">
    <source>
        <dbReference type="Proteomes" id="UP000199592"/>
    </source>
</evidence>
<dbReference type="STRING" id="1073328.SAMN05216294_0175"/>
<dbReference type="GO" id="GO:0016052">
    <property type="term" value="P:carbohydrate catabolic process"/>
    <property type="evidence" value="ECO:0007669"/>
    <property type="project" value="InterPro"/>
</dbReference>
<name>A0A1H2VKC0_9FLAO</name>
<evidence type="ECO:0000313" key="4">
    <source>
        <dbReference type="EMBL" id="SDW68776.1"/>
    </source>
</evidence>
<evidence type="ECO:0000256" key="1">
    <source>
        <dbReference type="SAM" id="SignalP"/>
    </source>
</evidence>
<feature type="chain" id="PRO_5011638843" evidence="1">
    <location>
        <begin position="30"/>
        <end position="734"/>
    </location>
</feature>
<dbReference type="SUPFAM" id="SSF49344">
    <property type="entry name" value="CBD9-like"/>
    <property type="match status" value="1"/>
</dbReference>
<dbReference type="Pfam" id="PF06452">
    <property type="entry name" value="CBM9_1"/>
    <property type="match status" value="1"/>
</dbReference>
<dbReference type="Gene3D" id="2.60.40.1190">
    <property type="match status" value="1"/>
</dbReference>
<dbReference type="GO" id="GO:0004553">
    <property type="term" value="F:hydrolase activity, hydrolyzing O-glycosyl compounds"/>
    <property type="evidence" value="ECO:0007669"/>
    <property type="project" value="InterPro"/>
</dbReference>
<dbReference type="InterPro" id="IPR045670">
    <property type="entry name" value="DUF5916"/>
</dbReference>
<feature type="signal peptide" evidence="1">
    <location>
        <begin position="1"/>
        <end position="29"/>
    </location>
</feature>
<gene>
    <name evidence="4" type="ORF">SAMN04487892_2118</name>
</gene>
<evidence type="ECO:0000259" key="3">
    <source>
        <dbReference type="Pfam" id="PF19313"/>
    </source>
</evidence>
<keyword evidence="5" id="KW-1185">Reference proteome</keyword>
<keyword evidence="1" id="KW-0732">Signal</keyword>
<dbReference type="Pfam" id="PF19313">
    <property type="entry name" value="DUF5916"/>
    <property type="match status" value="2"/>
</dbReference>
<dbReference type="CDD" id="cd09618">
    <property type="entry name" value="CBM9_like_2"/>
    <property type="match status" value="1"/>
</dbReference>
<protein>
    <submittedName>
        <fullName evidence="4">Carbohydrate family 9 binding domain-like</fullName>
    </submittedName>
</protein>
<reference evidence="5" key="1">
    <citation type="submission" date="2016-10" db="EMBL/GenBank/DDBJ databases">
        <authorList>
            <person name="Varghese N."/>
            <person name="Submissions S."/>
        </authorList>
    </citation>
    <scope>NUCLEOTIDE SEQUENCE [LARGE SCALE GENOMIC DNA]</scope>
    <source>
        <strain evidence="5">DSM 25030</strain>
    </source>
</reference>
<feature type="domain" description="DUF5916" evidence="3">
    <location>
        <begin position="380"/>
        <end position="732"/>
    </location>
</feature>
<dbReference type="InterPro" id="IPR010502">
    <property type="entry name" value="Carb-bd_dom_fam9"/>
</dbReference>
<dbReference type="Proteomes" id="UP000199592">
    <property type="component" value="Unassembled WGS sequence"/>
</dbReference>
<organism evidence="4 5">
    <name type="scientific">Flagellimonas zhangzhouensis</name>
    <dbReference type="NCBI Taxonomy" id="1073328"/>
    <lineage>
        <taxon>Bacteria</taxon>
        <taxon>Pseudomonadati</taxon>
        <taxon>Bacteroidota</taxon>
        <taxon>Flavobacteriia</taxon>
        <taxon>Flavobacteriales</taxon>
        <taxon>Flavobacteriaceae</taxon>
        <taxon>Flagellimonas</taxon>
    </lineage>
</organism>
<feature type="domain" description="Carbohydrate-binding" evidence="2">
    <location>
        <begin position="49"/>
        <end position="209"/>
    </location>
</feature>
<dbReference type="AlphaFoldDB" id="A0A1H2VKC0"/>
<proteinExistence type="predicted"/>
<evidence type="ECO:0000259" key="2">
    <source>
        <dbReference type="Pfam" id="PF06452"/>
    </source>
</evidence>
<sequence>MAHKLTMTNKLLAPNLFVVLFFGAQSLFAQKKNANFNIHINKTTETFIIDGKGDEETWKTAEPAQDFYMVLPMDDRKATQPSEIKMAYDDKHIYLLATFFKTPGNTYVVESLRRDFSFGGNDNFLLFMDPFNNLTTGFSFGANAYGAQWDGTMSNGGSIDLNWDSKWVSEVQVLEDKWVVEMAIPFKSIRYEKGVKEWGINFSRLDLSTNEKSSWTPIPRQFPTASLAYTGNLIWDNPPPNQGLNYSIIPYVLGTVGNSTIEDLQYDNEVKVGGDVKLGLSSSLNLDLTLNPDFSQVEVDRQVANLTRFELFFPERRQFFLENADLFASFGYGSIRPFFSRRIGLGVPIIAGARVSGNLNRNLRLGLMDMQTDKLDETGLPSQNFAVLSLQQKVFSRSNIGFMFVNKESLNYNSLSDSLQTEYTKFNRNLGLEYNLASADNKYNGKVFMLKSFGPDSSYNGIAQGAHLAYNSRKWNWRIQEEYISDDFTSEVGFVPRTNYIKFSGSLGYQFLPASKKIVSHGPKYTGFYFFDPNMNSTDYVSIVGYEVNFLDRSSVSLDVFNEYVQLLAPFDPTNTGQEELEAGSQHHWNGVFMQYRSRPKSLFTYEMSSRLGRYFSGGYRTNLNAQLGYRFQPYARIGATLSYNNLDLPEPWYTTDFWLVGTEADITFTNKLFWNTLFQYNEQNNNFGINSRLQWRYAPASDLFLVFNNNEQLSPLEGNLWSLTLKFTYWFNK</sequence>
<accession>A0A1H2VKC0</accession>
<dbReference type="EMBL" id="FNMY01000002">
    <property type="protein sequence ID" value="SDW68776.1"/>
    <property type="molecule type" value="Genomic_DNA"/>
</dbReference>
<feature type="domain" description="DUF5916" evidence="3">
    <location>
        <begin position="247"/>
        <end position="344"/>
    </location>
</feature>